<dbReference type="InterPro" id="IPR036527">
    <property type="entry name" value="SCP2_sterol-bd_dom_sf"/>
</dbReference>
<comment type="subcellular location">
    <subcellularLocation>
        <location evidence="1">Cytoplasm</location>
    </subcellularLocation>
</comment>
<dbReference type="PANTHER" id="PTHR38693:SF1">
    <property type="entry name" value="UBIQUINONE BIOSYNTHESIS ACCESSORY FACTOR UBIJ"/>
    <property type="match status" value="1"/>
</dbReference>
<organism evidence="3 4">
    <name type="scientific">Legionella impletisoli</name>
    <dbReference type="NCBI Taxonomy" id="343510"/>
    <lineage>
        <taxon>Bacteria</taxon>
        <taxon>Pseudomonadati</taxon>
        <taxon>Pseudomonadota</taxon>
        <taxon>Gammaproteobacteria</taxon>
        <taxon>Legionellales</taxon>
        <taxon>Legionellaceae</taxon>
        <taxon>Legionella</taxon>
    </lineage>
</organism>
<reference evidence="3" key="2">
    <citation type="submission" date="2020-09" db="EMBL/GenBank/DDBJ databases">
        <authorList>
            <person name="Sun Q."/>
            <person name="Ohkuma M."/>
        </authorList>
    </citation>
    <scope>NUCLEOTIDE SEQUENCE</scope>
    <source>
        <strain evidence="3">JCM 13919</strain>
    </source>
</reference>
<keyword evidence="1" id="KW-0831">Ubiquinone biosynthesis</keyword>
<protein>
    <recommendedName>
        <fullName evidence="1">Ubiquinone biosynthesis accessory factor UbiJ</fullName>
    </recommendedName>
</protein>
<dbReference type="GO" id="GO:0005737">
    <property type="term" value="C:cytoplasm"/>
    <property type="evidence" value="ECO:0007669"/>
    <property type="project" value="UniProtKB-SubCell"/>
</dbReference>
<dbReference type="GO" id="GO:0006744">
    <property type="term" value="P:ubiquinone biosynthetic process"/>
    <property type="evidence" value="ECO:0007669"/>
    <property type="project" value="UniProtKB-UniRule"/>
</dbReference>
<dbReference type="Proteomes" id="UP000630149">
    <property type="component" value="Unassembled WGS sequence"/>
</dbReference>
<dbReference type="HAMAP" id="MF_02215">
    <property type="entry name" value="UbiJ"/>
    <property type="match status" value="1"/>
</dbReference>
<comment type="similarity">
    <text evidence="1">Belongs to the UbiJ family.</text>
</comment>
<gene>
    <name evidence="1" type="primary">ubiJ</name>
    <name evidence="3" type="ORF">GCM10007966_11970</name>
</gene>
<comment type="pathway">
    <text evidence="1">Cofactor biosynthesis; ubiquinone biosynthesis.</text>
</comment>
<comment type="function">
    <text evidence="1">Required for ubiquinone (coenzyme Q) biosynthesis. Binds hydrophobic ubiquinone biosynthetic intermediates via its SCP2 domain and is essential for the stability of the Ubi complex. May constitute a docking platform where Ubi enzymes assemble and access their SCP2-bound polyprenyl substrates.</text>
</comment>
<dbReference type="AlphaFoldDB" id="A0A917NB07"/>
<dbReference type="InterPro" id="IPR038989">
    <property type="entry name" value="UbiJ"/>
</dbReference>
<dbReference type="RefSeq" id="WP_131776609.1">
    <property type="nucleotide sequence ID" value="NZ_BMOB01000004.1"/>
</dbReference>
<feature type="domain" description="SCP2" evidence="2">
    <location>
        <begin position="14"/>
        <end position="113"/>
    </location>
</feature>
<reference evidence="3" key="1">
    <citation type="journal article" date="2014" name="Int. J. Syst. Evol. Microbiol.">
        <title>Complete genome sequence of Corynebacterium casei LMG S-19264T (=DSM 44701T), isolated from a smear-ripened cheese.</title>
        <authorList>
            <consortium name="US DOE Joint Genome Institute (JGI-PGF)"/>
            <person name="Walter F."/>
            <person name="Albersmeier A."/>
            <person name="Kalinowski J."/>
            <person name="Ruckert C."/>
        </authorList>
    </citation>
    <scope>NUCLEOTIDE SEQUENCE</scope>
    <source>
        <strain evidence="3">JCM 13919</strain>
    </source>
</reference>
<dbReference type="OrthoDB" id="9796077at2"/>
<name>A0A917NB07_9GAMM</name>
<dbReference type="PANTHER" id="PTHR38693">
    <property type="entry name" value="UBIQUINONE BIOSYNTHESIS PROTEIN UBIJ"/>
    <property type="match status" value="1"/>
</dbReference>
<dbReference type="InterPro" id="IPR003033">
    <property type="entry name" value="SCP2_sterol-bd_dom"/>
</dbReference>
<proteinExistence type="inferred from homology"/>
<accession>A0A917NB07</accession>
<keyword evidence="1" id="KW-0963">Cytoplasm</keyword>
<evidence type="ECO:0000259" key="2">
    <source>
        <dbReference type="Pfam" id="PF02036"/>
    </source>
</evidence>
<keyword evidence="4" id="KW-1185">Reference proteome</keyword>
<comment type="caution">
    <text evidence="3">The sequence shown here is derived from an EMBL/GenBank/DDBJ whole genome shotgun (WGS) entry which is preliminary data.</text>
</comment>
<dbReference type="SUPFAM" id="SSF55718">
    <property type="entry name" value="SCP-like"/>
    <property type="match status" value="1"/>
</dbReference>
<evidence type="ECO:0000313" key="3">
    <source>
        <dbReference type="EMBL" id="GGI84991.1"/>
    </source>
</evidence>
<evidence type="ECO:0000313" key="4">
    <source>
        <dbReference type="Proteomes" id="UP000630149"/>
    </source>
</evidence>
<sequence>MIKMYTLKALQKAINHALSLDEASAARIHALQGKVLKVVINPLKVNFYISFSATMLQLHDYPPGEINTTIESSPLGLIRLSVLPASKVRSLFNDQIKITGDTELGQRVKQLFDELDIDWEGHLAHFTGDVVAHQLGSFFRKGQEFTAYFSSSMQQNLTEYLQEEIQWFPPAEEVEDFCKDVDELLLDVERLTAQVNQLMANHETD</sequence>
<dbReference type="EMBL" id="BMOB01000004">
    <property type="protein sequence ID" value="GGI84991.1"/>
    <property type="molecule type" value="Genomic_DNA"/>
</dbReference>
<evidence type="ECO:0000256" key="1">
    <source>
        <dbReference type="HAMAP-Rule" id="MF_02215"/>
    </source>
</evidence>
<dbReference type="Pfam" id="PF02036">
    <property type="entry name" value="SCP2"/>
    <property type="match status" value="1"/>
</dbReference>